<dbReference type="PANTHER" id="PTHR42788">
    <property type="entry name" value="TAURINE IMPORT ATP-BINDING PROTEIN-RELATED"/>
    <property type="match status" value="1"/>
</dbReference>
<dbReference type="SMART" id="SM00382">
    <property type="entry name" value="AAA"/>
    <property type="match status" value="1"/>
</dbReference>
<proteinExistence type="inferred from homology"/>
<dbReference type="PROSITE" id="PS50893">
    <property type="entry name" value="ABC_TRANSPORTER_2"/>
    <property type="match status" value="1"/>
</dbReference>
<dbReference type="SUPFAM" id="SSF52540">
    <property type="entry name" value="P-loop containing nucleoside triphosphate hydrolases"/>
    <property type="match status" value="1"/>
</dbReference>
<dbReference type="Gene3D" id="3.40.50.300">
    <property type="entry name" value="P-loop containing nucleotide triphosphate hydrolases"/>
    <property type="match status" value="1"/>
</dbReference>
<evidence type="ECO:0000313" key="6">
    <source>
        <dbReference type="EMBL" id="SAM58095.1"/>
    </source>
</evidence>
<evidence type="ECO:0000313" key="7">
    <source>
        <dbReference type="Proteomes" id="UP000190837"/>
    </source>
</evidence>
<dbReference type="RefSeq" id="WP_079539278.1">
    <property type="nucleotide sequence ID" value="NZ_FKLO01000017.1"/>
</dbReference>
<name>A0A1C3H2J6_9GAMM</name>
<organism evidence="6 7">
    <name type="scientific">Cardiobacterium hominis</name>
    <dbReference type="NCBI Taxonomy" id="2718"/>
    <lineage>
        <taxon>Bacteria</taxon>
        <taxon>Pseudomonadati</taxon>
        <taxon>Pseudomonadota</taxon>
        <taxon>Gammaproteobacteria</taxon>
        <taxon>Cardiobacteriales</taxon>
        <taxon>Cardiobacteriaceae</taxon>
        <taxon>Cardiobacterium</taxon>
    </lineage>
</organism>
<protein>
    <submittedName>
        <fullName evidence="6">Alkanesulfonates ABC transporter ATP-binding protein / Sulfonate ABC transporter, ATP-binding subunit SsuB</fullName>
    </submittedName>
</protein>
<gene>
    <name evidence="6" type="ORF">CHUV0807_0388</name>
</gene>
<dbReference type="InterPro" id="IPR003593">
    <property type="entry name" value="AAA+_ATPase"/>
</dbReference>
<dbReference type="InterPro" id="IPR050166">
    <property type="entry name" value="ABC_transporter_ATP-bind"/>
</dbReference>
<dbReference type="PANTHER" id="PTHR42788:SF19">
    <property type="entry name" value="ALIPHATIC SULFONATES IMPORT ATP-BINDING PROTEIN SSUB 2"/>
    <property type="match status" value="1"/>
</dbReference>
<dbReference type="EMBL" id="FKLO01000017">
    <property type="protein sequence ID" value="SAM58095.1"/>
    <property type="molecule type" value="Genomic_DNA"/>
</dbReference>
<evidence type="ECO:0000259" key="5">
    <source>
        <dbReference type="PROSITE" id="PS50893"/>
    </source>
</evidence>
<dbReference type="InterPro" id="IPR003439">
    <property type="entry name" value="ABC_transporter-like_ATP-bd"/>
</dbReference>
<dbReference type="GO" id="GO:0016887">
    <property type="term" value="F:ATP hydrolysis activity"/>
    <property type="evidence" value="ECO:0007669"/>
    <property type="project" value="InterPro"/>
</dbReference>
<feature type="domain" description="ABC transporter" evidence="5">
    <location>
        <begin position="2"/>
        <end position="216"/>
    </location>
</feature>
<dbReference type="AlphaFoldDB" id="A0A1C3H2J6"/>
<dbReference type="Proteomes" id="UP000190837">
    <property type="component" value="Unassembled WGS sequence"/>
</dbReference>
<comment type="similarity">
    <text evidence="1">Belongs to the ABC transporter superfamily.</text>
</comment>
<dbReference type="InterPro" id="IPR027417">
    <property type="entry name" value="P-loop_NTPase"/>
</dbReference>
<dbReference type="Pfam" id="PF00005">
    <property type="entry name" value="ABC_tran"/>
    <property type="match status" value="1"/>
</dbReference>
<reference evidence="7" key="1">
    <citation type="submission" date="2016-04" db="EMBL/GenBank/DDBJ databases">
        <authorList>
            <person name="Tagini F."/>
        </authorList>
    </citation>
    <scope>NUCLEOTIDE SEQUENCE [LARGE SCALE GENOMIC DNA]</scope>
    <source>
        <strain evidence="7">CHUV0807</strain>
    </source>
</reference>
<keyword evidence="3" id="KW-0547">Nucleotide-binding</keyword>
<evidence type="ECO:0000256" key="3">
    <source>
        <dbReference type="ARBA" id="ARBA00022741"/>
    </source>
</evidence>
<dbReference type="InterPro" id="IPR017871">
    <property type="entry name" value="ABC_transporter-like_CS"/>
</dbReference>
<keyword evidence="2" id="KW-0813">Transport</keyword>
<keyword evidence="4 6" id="KW-0067">ATP-binding</keyword>
<dbReference type="GO" id="GO:0005524">
    <property type="term" value="F:ATP binding"/>
    <property type="evidence" value="ECO:0007669"/>
    <property type="project" value="UniProtKB-KW"/>
</dbReference>
<evidence type="ECO:0000256" key="4">
    <source>
        <dbReference type="ARBA" id="ARBA00022840"/>
    </source>
</evidence>
<evidence type="ECO:0000256" key="1">
    <source>
        <dbReference type="ARBA" id="ARBA00005417"/>
    </source>
</evidence>
<sequence length="233" mass="25864">MLHIENLRIDLGGQTILENINLDLAAGHSLALSGASGSGKTTLLRAIAGLAEPQEGRIENRARRLAYLYQEPRLLPWLRADENIRLVAPDASDARIRQLLADLWLDGKDARKYPHELSGGMQQRIALARALITEPDLLLMDEPFSALDARLRDELQQRIIRTIESGTCVVLVTHDAQEAVRLAQHIYCLGGKPAGIFAEIHLPEPFQQRDHAWCQEKSAHPALRGIEEAALSD</sequence>
<accession>A0A1C3H2J6</accession>
<evidence type="ECO:0000256" key="2">
    <source>
        <dbReference type="ARBA" id="ARBA00022448"/>
    </source>
</evidence>
<dbReference type="PROSITE" id="PS00211">
    <property type="entry name" value="ABC_TRANSPORTER_1"/>
    <property type="match status" value="1"/>
</dbReference>